<dbReference type="AlphaFoldDB" id="A0A6I1DZV7"/>
<name>A0A6I1DZV7_9FLAO</name>
<accession>A0A6I1DZV7</accession>
<dbReference type="GO" id="GO:0005829">
    <property type="term" value="C:cytosol"/>
    <property type="evidence" value="ECO:0007669"/>
    <property type="project" value="TreeGrafter"/>
</dbReference>
<dbReference type="InterPro" id="IPR020625">
    <property type="entry name" value="Schiff_base-form_aldolases_AS"/>
</dbReference>
<feature type="binding site" evidence="5">
    <location>
        <position position="55"/>
    </location>
    <ligand>
        <name>pyruvate</name>
        <dbReference type="ChEBI" id="CHEBI:15361"/>
    </ligand>
</feature>
<dbReference type="InterPro" id="IPR013785">
    <property type="entry name" value="Aldolase_TIM"/>
</dbReference>
<dbReference type="PIRSF" id="PIRSF001365">
    <property type="entry name" value="DHDPS"/>
    <property type="match status" value="1"/>
</dbReference>
<evidence type="ECO:0000256" key="1">
    <source>
        <dbReference type="ARBA" id="ARBA00023239"/>
    </source>
</evidence>
<dbReference type="EMBL" id="WELG01000001">
    <property type="protein sequence ID" value="KAB7530397.1"/>
    <property type="molecule type" value="Genomic_DNA"/>
</dbReference>
<keyword evidence="2" id="KW-0704">Schiff base</keyword>
<gene>
    <name evidence="6" type="ORF">F8C76_02500</name>
</gene>
<dbReference type="Pfam" id="PF00701">
    <property type="entry name" value="DHDPS"/>
    <property type="match status" value="1"/>
</dbReference>
<dbReference type="OrthoDB" id="9778880at2"/>
<dbReference type="PRINTS" id="PR00146">
    <property type="entry name" value="DHPICSNTHASE"/>
</dbReference>
<organism evidence="6 7">
    <name type="scientific">Flagellimonas olearia</name>
    <dbReference type="NCBI Taxonomy" id="552546"/>
    <lineage>
        <taxon>Bacteria</taxon>
        <taxon>Pseudomonadati</taxon>
        <taxon>Bacteroidota</taxon>
        <taxon>Flavobacteriia</taxon>
        <taxon>Flavobacteriales</taxon>
        <taxon>Flavobacteriaceae</taxon>
        <taxon>Flagellimonas</taxon>
    </lineage>
</organism>
<dbReference type="PROSITE" id="PS00666">
    <property type="entry name" value="DHDPS_2"/>
    <property type="match status" value="1"/>
</dbReference>
<evidence type="ECO:0000256" key="3">
    <source>
        <dbReference type="PIRNR" id="PIRNR001365"/>
    </source>
</evidence>
<dbReference type="SMART" id="SM01130">
    <property type="entry name" value="DHDPS"/>
    <property type="match status" value="1"/>
</dbReference>
<evidence type="ECO:0000256" key="5">
    <source>
        <dbReference type="PIRSR" id="PIRSR001365-2"/>
    </source>
</evidence>
<dbReference type="SUPFAM" id="SSF51569">
    <property type="entry name" value="Aldolase"/>
    <property type="match status" value="1"/>
</dbReference>
<protein>
    <submittedName>
        <fullName evidence="6">Dihydrodipicolinate synthase family protein</fullName>
    </submittedName>
</protein>
<evidence type="ECO:0000313" key="6">
    <source>
        <dbReference type="EMBL" id="KAB7530397.1"/>
    </source>
</evidence>
<dbReference type="Gene3D" id="3.20.20.70">
    <property type="entry name" value="Aldolase class I"/>
    <property type="match status" value="1"/>
</dbReference>
<dbReference type="PANTHER" id="PTHR42849:SF1">
    <property type="entry name" value="N-ACETYLNEURAMINATE LYASE"/>
    <property type="match status" value="1"/>
</dbReference>
<dbReference type="Proteomes" id="UP000429785">
    <property type="component" value="Unassembled WGS sequence"/>
</dbReference>
<proteinExistence type="inferred from homology"/>
<dbReference type="CDD" id="cd00408">
    <property type="entry name" value="DHDPS-like"/>
    <property type="match status" value="1"/>
</dbReference>
<dbReference type="RefSeq" id="WP_152130331.1">
    <property type="nucleotide sequence ID" value="NZ_WELG01000001.1"/>
</dbReference>
<feature type="binding site" evidence="5">
    <location>
        <position position="214"/>
    </location>
    <ligand>
        <name>pyruvate</name>
        <dbReference type="ChEBI" id="CHEBI:15361"/>
    </ligand>
</feature>
<dbReference type="GO" id="GO:0019262">
    <property type="term" value="P:N-acetylneuraminate catabolic process"/>
    <property type="evidence" value="ECO:0007669"/>
    <property type="project" value="TreeGrafter"/>
</dbReference>
<feature type="active site" description="Schiff-base intermediate with substrate" evidence="4">
    <location>
        <position position="171"/>
    </location>
</feature>
<comment type="similarity">
    <text evidence="3">Belongs to the DapA family.</text>
</comment>
<evidence type="ECO:0000256" key="4">
    <source>
        <dbReference type="PIRSR" id="PIRSR001365-1"/>
    </source>
</evidence>
<reference evidence="6 7" key="1">
    <citation type="submission" date="2019-10" db="EMBL/GenBank/DDBJ databases">
        <title>Muricauda olearia CL-SS4 JCM15563 genome.</title>
        <authorList>
            <person name="Liu L."/>
        </authorList>
    </citation>
    <scope>NUCLEOTIDE SEQUENCE [LARGE SCALE GENOMIC DNA]</scope>
    <source>
        <strain evidence="6 7">CL-SS4</strain>
    </source>
</reference>
<comment type="caution">
    <text evidence="6">The sequence shown here is derived from an EMBL/GenBank/DDBJ whole genome shotgun (WGS) entry which is preliminary data.</text>
</comment>
<evidence type="ECO:0000256" key="2">
    <source>
        <dbReference type="ARBA" id="ARBA00023270"/>
    </source>
</evidence>
<feature type="active site" description="Proton donor/acceptor" evidence="4">
    <location>
        <position position="143"/>
    </location>
</feature>
<dbReference type="PANTHER" id="PTHR42849">
    <property type="entry name" value="N-ACETYLNEURAMINATE LYASE"/>
    <property type="match status" value="1"/>
</dbReference>
<dbReference type="InterPro" id="IPR002220">
    <property type="entry name" value="DapA-like"/>
</dbReference>
<keyword evidence="1 3" id="KW-0456">Lyase</keyword>
<evidence type="ECO:0000313" key="7">
    <source>
        <dbReference type="Proteomes" id="UP000429785"/>
    </source>
</evidence>
<dbReference type="GO" id="GO:0008747">
    <property type="term" value="F:N-acetylneuraminate lyase activity"/>
    <property type="evidence" value="ECO:0007669"/>
    <property type="project" value="TreeGrafter"/>
</dbReference>
<sequence>MKKSKNDFIGTLSGIIPPMLTPLLSDWTLDRPAVKKLIDHMIDGGVNGIFILGTTGESTSLSYRTRRELIEQTIGHVHGRVPVLVGITDTSIEESLELVSLAHDFGADAVVAAPPFYFQLGQEELFEFYWDLADRSKLPIFLYNMPSMTKISMSIDTVVRLSAHENIIGLKDSSANTVYFQSLKYSIKREDFALFVGPEEIMAETVLMGGNGGVNGGANLFPELYVRMYNAAVDHDFESIKILQRQILEISSLIYNVGKYNSSYLKGLKGTASLLDICGNYLAPPLKPFLKREMDQLANNLVKIRKNLHKTLS</sequence>